<dbReference type="EMBL" id="JACEIK010001477">
    <property type="protein sequence ID" value="MCD7469733.1"/>
    <property type="molecule type" value="Genomic_DNA"/>
</dbReference>
<protein>
    <submittedName>
        <fullName evidence="2">Uncharacterized protein</fullName>
    </submittedName>
</protein>
<feature type="compositionally biased region" description="Basic and acidic residues" evidence="1">
    <location>
        <begin position="53"/>
        <end position="64"/>
    </location>
</feature>
<organism evidence="2 3">
    <name type="scientific">Datura stramonium</name>
    <name type="common">Jimsonweed</name>
    <name type="synonym">Common thornapple</name>
    <dbReference type="NCBI Taxonomy" id="4076"/>
    <lineage>
        <taxon>Eukaryota</taxon>
        <taxon>Viridiplantae</taxon>
        <taxon>Streptophyta</taxon>
        <taxon>Embryophyta</taxon>
        <taxon>Tracheophyta</taxon>
        <taxon>Spermatophyta</taxon>
        <taxon>Magnoliopsida</taxon>
        <taxon>eudicotyledons</taxon>
        <taxon>Gunneridae</taxon>
        <taxon>Pentapetalae</taxon>
        <taxon>asterids</taxon>
        <taxon>lamiids</taxon>
        <taxon>Solanales</taxon>
        <taxon>Solanaceae</taxon>
        <taxon>Solanoideae</taxon>
        <taxon>Datureae</taxon>
        <taxon>Datura</taxon>
    </lineage>
</organism>
<evidence type="ECO:0000313" key="2">
    <source>
        <dbReference type="EMBL" id="MCD7469733.1"/>
    </source>
</evidence>
<name>A0ABS8TEW8_DATST</name>
<feature type="compositionally biased region" description="Acidic residues" evidence="1">
    <location>
        <begin position="113"/>
        <end position="123"/>
    </location>
</feature>
<feature type="compositionally biased region" description="Acidic residues" evidence="1">
    <location>
        <begin position="95"/>
        <end position="105"/>
    </location>
</feature>
<feature type="region of interest" description="Disordered" evidence="1">
    <location>
        <begin position="53"/>
        <end position="138"/>
    </location>
</feature>
<proteinExistence type="predicted"/>
<dbReference type="Proteomes" id="UP000823775">
    <property type="component" value="Unassembled WGS sequence"/>
</dbReference>
<accession>A0ABS8TEW8</accession>
<gene>
    <name evidence="2" type="ORF">HAX54_008909</name>
</gene>
<evidence type="ECO:0000256" key="1">
    <source>
        <dbReference type="SAM" id="MobiDB-lite"/>
    </source>
</evidence>
<keyword evidence="3" id="KW-1185">Reference proteome</keyword>
<evidence type="ECO:0000313" key="3">
    <source>
        <dbReference type="Proteomes" id="UP000823775"/>
    </source>
</evidence>
<reference evidence="2 3" key="1">
    <citation type="journal article" date="2021" name="BMC Genomics">
        <title>Datura genome reveals duplications of psychoactive alkaloid biosynthetic genes and high mutation rate following tissue culture.</title>
        <authorList>
            <person name="Rajewski A."/>
            <person name="Carter-House D."/>
            <person name="Stajich J."/>
            <person name="Litt A."/>
        </authorList>
    </citation>
    <scope>NUCLEOTIDE SEQUENCE [LARGE SCALE GENOMIC DNA]</scope>
    <source>
        <strain evidence="2">AR-01</strain>
    </source>
</reference>
<comment type="caution">
    <text evidence="2">The sequence shown here is derived from an EMBL/GenBank/DDBJ whole genome shotgun (WGS) entry which is preliminary data.</text>
</comment>
<sequence>MKVKKLEWTSQSHGLEHCTFVLEQPAARRTATPARPEARGSYYAVQLAMQRVERAHKASREPRSARPGVMRRSDNVVKSMKRRSSDAQVGPGFEDPLDDDVSIEDEMARVDSDIESSDDEEEHSEMGEATLAPTDNKE</sequence>